<reference evidence="1 2" key="1">
    <citation type="journal article" date="2021" name="Hortic Res">
        <title>High-quality reference genome and annotation aids understanding of berry development for evergreen blueberry (Vaccinium darrowii).</title>
        <authorList>
            <person name="Yu J."/>
            <person name="Hulse-Kemp A.M."/>
            <person name="Babiker E."/>
            <person name="Staton M."/>
        </authorList>
    </citation>
    <scope>NUCLEOTIDE SEQUENCE [LARGE SCALE GENOMIC DNA]</scope>
    <source>
        <strain evidence="2">cv. NJ 8807/NJ 8810</strain>
        <tissue evidence="1">Young leaf</tissue>
    </source>
</reference>
<organism evidence="1 2">
    <name type="scientific">Vaccinium darrowii</name>
    <dbReference type="NCBI Taxonomy" id="229202"/>
    <lineage>
        <taxon>Eukaryota</taxon>
        <taxon>Viridiplantae</taxon>
        <taxon>Streptophyta</taxon>
        <taxon>Embryophyta</taxon>
        <taxon>Tracheophyta</taxon>
        <taxon>Spermatophyta</taxon>
        <taxon>Magnoliopsida</taxon>
        <taxon>eudicotyledons</taxon>
        <taxon>Gunneridae</taxon>
        <taxon>Pentapetalae</taxon>
        <taxon>asterids</taxon>
        <taxon>Ericales</taxon>
        <taxon>Ericaceae</taxon>
        <taxon>Vaccinioideae</taxon>
        <taxon>Vaccinieae</taxon>
        <taxon>Vaccinium</taxon>
    </lineage>
</organism>
<sequence length="477" mass="54588">MKQHLAWRSGEVGACKKVSADVKYEMEQSLKAISDKKKESQNKYEESNPYGPSLFPFEGDDLDDDDVVEVCGSSGNKSRALMTRKGKAKEIPKVDNYFAPRTTPGSQPYINSALATKEALHRAHMVVGKFFYDTCIPINDCNSIYFQSMFDAAISIGPGFKVPTCHQLRVPLLTDHKKELQLFIGSLRNSWKKLDVLLWVMVGKMDFSSSRYAKEKKGKEAVAIILDNNFWHECLLIVKIVEPLMRLLHIVDGDENPNIGYVYEGMYQACLGIKSMFKKKKSLHFYKQKNYDLVDIESIDKTEFWIVDEEEEPPLLDYDELEKMLQEEELPPQNKRQCRGRHDEDDANDVLEIGDDLDIGSFGQNSSTNNMHEDEDEDDDSWLEPLDHAEDTQVARVHVEGGDSIELVVGKLSWILDKSVPEVEMMDRRWLEWESLLRQFGVNPARWDVINEVEGLVVSKLRGQDDFTIDLMGQEGL</sequence>
<comment type="caution">
    <text evidence="1">The sequence shown here is derived from an EMBL/GenBank/DDBJ whole genome shotgun (WGS) entry which is preliminary data.</text>
</comment>
<protein>
    <submittedName>
        <fullName evidence="1">Uncharacterized protein</fullName>
    </submittedName>
</protein>
<evidence type="ECO:0000313" key="1">
    <source>
        <dbReference type="EMBL" id="KAH7849040.1"/>
    </source>
</evidence>
<gene>
    <name evidence="1" type="ORF">Vadar_012088</name>
</gene>
<evidence type="ECO:0000313" key="2">
    <source>
        <dbReference type="Proteomes" id="UP000828048"/>
    </source>
</evidence>
<name>A0ACB7Y637_9ERIC</name>
<accession>A0ACB7Y637</accession>
<dbReference type="Proteomes" id="UP000828048">
    <property type="component" value="Chromosome 7"/>
</dbReference>
<keyword evidence="2" id="KW-1185">Reference proteome</keyword>
<proteinExistence type="predicted"/>
<dbReference type="EMBL" id="CM037157">
    <property type="protein sequence ID" value="KAH7849040.1"/>
    <property type="molecule type" value="Genomic_DNA"/>
</dbReference>